<feature type="region of interest" description="Disordered" evidence="1">
    <location>
        <begin position="1"/>
        <end position="39"/>
    </location>
</feature>
<dbReference type="STRING" id="39947.A0A0P0VYS5"/>
<evidence type="ECO:0000256" key="1">
    <source>
        <dbReference type="SAM" id="MobiDB-lite"/>
    </source>
</evidence>
<dbReference type="PANTHER" id="PTHR31966:SF13">
    <property type="entry name" value="OS07G0551400 PROTEIN"/>
    <property type="match status" value="1"/>
</dbReference>
<evidence type="ECO:0000313" key="3">
    <source>
        <dbReference type="Proteomes" id="UP000059680"/>
    </source>
</evidence>
<reference evidence="3" key="1">
    <citation type="journal article" date="2005" name="Nature">
        <title>The map-based sequence of the rice genome.</title>
        <authorList>
            <consortium name="International rice genome sequencing project (IRGSP)"/>
            <person name="Matsumoto T."/>
            <person name="Wu J."/>
            <person name="Kanamori H."/>
            <person name="Katayose Y."/>
            <person name="Fujisawa M."/>
            <person name="Namiki N."/>
            <person name="Mizuno H."/>
            <person name="Yamamoto K."/>
            <person name="Antonio B.A."/>
            <person name="Baba T."/>
            <person name="Sakata K."/>
            <person name="Nagamura Y."/>
            <person name="Aoki H."/>
            <person name="Arikawa K."/>
            <person name="Arita K."/>
            <person name="Bito T."/>
            <person name="Chiden Y."/>
            <person name="Fujitsuka N."/>
            <person name="Fukunaka R."/>
            <person name="Hamada M."/>
            <person name="Harada C."/>
            <person name="Hayashi A."/>
            <person name="Hijishita S."/>
            <person name="Honda M."/>
            <person name="Hosokawa S."/>
            <person name="Ichikawa Y."/>
            <person name="Idonuma A."/>
            <person name="Iijima M."/>
            <person name="Ikeda M."/>
            <person name="Ikeno M."/>
            <person name="Ito K."/>
            <person name="Ito S."/>
            <person name="Ito T."/>
            <person name="Ito Y."/>
            <person name="Ito Y."/>
            <person name="Iwabuchi A."/>
            <person name="Kamiya K."/>
            <person name="Karasawa W."/>
            <person name="Kurita K."/>
            <person name="Katagiri S."/>
            <person name="Kikuta A."/>
            <person name="Kobayashi H."/>
            <person name="Kobayashi N."/>
            <person name="Machita K."/>
            <person name="Maehara T."/>
            <person name="Masukawa M."/>
            <person name="Mizubayashi T."/>
            <person name="Mukai Y."/>
            <person name="Nagasaki H."/>
            <person name="Nagata Y."/>
            <person name="Naito S."/>
            <person name="Nakashima M."/>
            <person name="Nakama Y."/>
            <person name="Nakamichi Y."/>
            <person name="Nakamura M."/>
            <person name="Meguro A."/>
            <person name="Negishi M."/>
            <person name="Ohta I."/>
            <person name="Ohta T."/>
            <person name="Okamoto M."/>
            <person name="Ono N."/>
            <person name="Saji S."/>
            <person name="Sakaguchi M."/>
            <person name="Sakai K."/>
            <person name="Shibata M."/>
            <person name="Shimokawa T."/>
            <person name="Song J."/>
            <person name="Takazaki Y."/>
            <person name="Terasawa K."/>
            <person name="Tsugane M."/>
            <person name="Tsuji K."/>
            <person name="Ueda S."/>
            <person name="Waki K."/>
            <person name="Yamagata H."/>
            <person name="Yamamoto M."/>
            <person name="Yamamoto S."/>
            <person name="Yamane H."/>
            <person name="Yoshiki S."/>
            <person name="Yoshihara R."/>
            <person name="Yukawa K."/>
            <person name="Zhong H."/>
            <person name="Yano M."/>
            <person name="Yuan Q."/>
            <person name="Ouyang S."/>
            <person name="Liu J."/>
            <person name="Jones K.M."/>
            <person name="Gansberger K."/>
            <person name="Moffat K."/>
            <person name="Hill J."/>
            <person name="Bera J."/>
            <person name="Fadrosh D."/>
            <person name="Jin S."/>
            <person name="Johri S."/>
            <person name="Kim M."/>
            <person name="Overton L."/>
            <person name="Reardon M."/>
            <person name="Tsitrin T."/>
            <person name="Vuong H."/>
            <person name="Weaver B."/>
            <person name="Ciecko A."/>
            <person name="Tallon L."/>
            <person name="Jackson J."/>
            <person name="Pai G."/>
            <person name="Aken S.V."/>
            <person name="Utterback T."/>
            <person name="Reidmuller S."/>
            <person name="Feldblyum T."/>
            <person name="Hsiao J."/>
            <person name="Zismann V."/>
            <person name="Iobst S."/>
            <person name="de Vazeille A.R."/>
            <person name="Buell C.R."/>
            <person name="Ying K."/>
            <person name="Li Y."/>
            <person name="Lu T."/>
            <person name="Huang Y."/>
            <person name="Zhao Q."/>
            <person name="Feng Q."/>
            <person name="Zhang L."/>
            <person name="Zhu J."/>
            <person name="Weng Q."/>
            <person name="Mu J."/>
            <person name="Lu Y."/>
            <person name="Fan D."/>
            <person name="Liu Y."/>
            <person name="Guan J."/>
            <person name="Zhang Y."/>
            <person name="Yu S."/>
            <person name="Liu X."/>
            <person name="Zhang Y."/>
            <person name="Hong G."/>
            <person name="Han B."/>
            <person name="Choisne N."/>
            <person name="Demange N."/>
            <person name="Orjeda G."/>
            <person name="Samain S."/>
            <person name="Cattolico L."/>
            <person name="Pelletier E."/>
            <person name="Couloux A."/>
            <person name="Segurens B."/>
            <person name="Wincker P."/>
            <person name="D'Hont A."/>
            <person name="Scarpelli C."/>
            <person name="Weissenbach J."/>
            <person name="Salanoubat M."/>
            <person name="Quetier F."/>
            <person name="Yu Y."/>
            <person name="Kim H.R."/>
            <person name="Rambo T."/>
            <person name="Currie J."/>
            <person name="Collura K."/>
            <person name="Luo M."/>
            <person name="Yang T."/>
            <person name="Ammiraju J.S.S."/>
            <person name="Engler F."/>
            <person name="Soderlund C."/>
            <person name="Wing R.A."/>
            <person name="Palmer L.E."/>
            <person name="de la Bastide M."/>
            <person name="Spiegel L."/>
            <person name="Nascimento L."/>
            <person name="Zutavern T."/>
            <person name="O'Shaughnessy A."/>
            <person name="Dike S."/>
            <person name="Dedhia N."/>
            <person name="Preston R."/>
            <person name="Balija V."/>
            <person name="McCombie W.R."/>
            <person name="Chow T."/>
            <person name="Chen H."/>
            <person name="Chung M."/>
            <person name="Chen C."/>
            <person name="Shaw J."/>
            <person name="Wu H."/>
            <person name="Hsiao K."/>
            <person name="Chao Y."/>
            <person name="Chu M."/>
            <person name="Cheng C."/>
            <person name="Hour A."/>
            <person name="Lee P."/>
            <person name="Lin S."/>
            <person name="Lin Y."/>
            <person name="Liou J."/>
            <person name="Liu S."/>
            <person name="Hsing Y."/>
            <person name="Raghuvanshi S."/>
            <person name="Mohanty A."/>
            <person name="Bharti A.K."/>
            <person name="Gaur A."/>
            <person name="Gupta V."/>
            <person name="Kumar D."/>
            <person name="Ravi V."/>
            <person name="Vij S."/>
            <person name="Kapur A."/>
            <person name="Khurana P."/>
            <person name="Khurana P."/>
            <person name="Khurana J.P."/>
            <person name="Tyagi A.K."/>
            <person name="Gaikwad K."/>
            <person name="Singh A."/>
            <person name="Dalal V."/>
            <person name="Srivastava S."/>
            <person name="Dixit A."/>
            <person name="Pal A.K."/>
            <person name="Ghazi I.A."/>
            <person name="Yadav M."/>
            <person name="Pandit A."/>
            <person name="Bhargava A."/>
            <person name="Sureshbabu K."/>
            <person name="Batra K."/>
            <person name="Sharma T.R."/>
            <person name="Mohapatra T."/>
            <person name="Singh N.K."/>
            <person name="Messing J."/>
            <person name="Nelson A.B."/>
            <person name="Fuks G."/>
            <person name="Kavchok S."/>
            <person name="Keizer G."/>
            <person name="Linton E."/>
            <person name="Llaca V."/>
            <person name="Song R."/>
            <person name="Tanyolac B."/>
            <person name="Young S."/>
            <person name="Ho-Il K."/>
            <person name="Hahn J.H."/>
            <person name="Sangsakoo G."/>
            <person name="Vanavichit A."/>
            <person name="de Mattos Luiz.A.T."/>
            <person name="Zimmer P.D."/>
            <person name="Malone G."/>
            <person name="Dellagostin O."/>
            <person name="de Oliveira A.C."/>
            <person name="Bevan M."/>
            <person name="Bancroft I."/>
            <person name="Minx P."/>
            <person name="Cordum H."/>
            <person name="Wilson R."/>
            <person name="Cheng Z."/>
            <person name="Jin W."/>
            <person name="Jiang J."/>
            <person name="Leong S.A."/>
            <person name="Iwama H."/>
            <person name="Gojobori T."/>
            <person name="Itoh T."/>
            <person name="Niimura Y."/>
            <person name="Fujii Y."/>
            <person name="Habara T."/>
            <person name="Sakai H."/>
            <person name="Sato Y."/>
            <person name="Wilson G."/>
            <person name="Kumar K."/>
            <person name="McCouch S."/>
            <person name="Juretic N."/>
            <person name="Hoen D."/>
            <person name="Wright S."/>
            <person name="Bruskiewich R."/>
            <person name="Bureau T."/>
            <person name="Miyao A."/>
            <person name="Hirochika H."/>
            <person name="Nishikawa T."/>
            <person name="Kadowaki K."/>
            <person name="Sugiura M."/>
            <person name="Burr B."/>
            <person name="Sasaki T."/>
        </authorList>
    </citation>
    <scope>NUCLEOTIDE SEQUENCE [LARGE SCALE GENOMIC DNA]</scope>
    <source>
        <strain evidence="3">cv. Nipponbare</strain>
    </source>
</reference>
<dbReference type="InParanoid" id="A0A0P0VYS5"/>
<keyword evidence="3" id="KW-1185">Reference proteome</keyword>
<feature type="compositionally biased region" description="Polar residues" evidence="1">
    <location>
        <begin position="9"/>
        <end position="18"/>
    </location>
</feature>
<evidence type="ECO:0000313" key="2">
    <source>
        <dbReference type="EMBL" id="BAS84398.1"/>
    </source>
</evidence>
<dbReference type="PaxDb" id="39947-A0A0P0VYS5"/>
<name>A0A0P0VYS5_ORYSJ</name>
<accession>A0A0P0VYS5</accession>
<dbReference type="InterPro" id="IPR044162">
    <property type="entry name" value="PHOS32/34"/>
</dbReference>
<dbReference type="PANTHER" id="PTHR31966">
    <property type="entry name" value="OS01G0783500 PROTEIN"/>
    <property type="match status" value="1"/>
</dbReference>
<sequence length="91" mass="9375">MVMEPKLGQSCNSGRSQSGEGGQMGNPPSAKDDAEAAARKMEDDFNAFTVSKADDLAKPLKDAGIPYKIHISAVCPSPSAALPSPTRGGGR</sequence>
<dbReference type="EMBL" id="AP014959">
    <property type="protein sequence ID" value="BAS84398.1"/>
    <property type="molecule type" value="Genomic_DNA"/>
</dbReference>
<dbReference type="AlphaFoldDB" id="A0A0P0VYS5"/>
<feature type="compositionally biased region" description="Basic and acidic residues" evidence="1">
    <location>
        <begin position="30"/>
        <end position="39"/>
    </location>
</feature>
<proteinExistence type="predicted"/>
<reference evidence="2 3" key="2">
    <citation type="journal article" date="2013" name="Plant Cell Physiol.">
        <title>Rice Annotation Project Database (RAP-DB): an integrative and interactive database for rice genomics.</title>
        <authorList>
            <person name="Sakai H."/>
            <person name="Lee S.S."/>
            <person name="Tanaka T."/>
            <person name="Numa H."/>
            <person name="Kim J."/>
            <person name="Kawahara Y."/>
            <person name="Wakimoto H."/>
            <person name="Yang C.C."/>
            <person name="Iwamoto M."/>
            <person name="Abe T."/>
            <person name="Yamada Y."/>
            <person name="Muto A."/>
            <person name="Inokuchi H."/>
            <person name="Ikemura T."/>
            <person name="Matsumoto T."/>
            <person name="Sasaki T."/>
            <person name="Itoh T."/>
        </authorList>
    </citation>
    <scope>NUCLEOTIDE SEQUENCE [LARGE SCALE GENOMIC DNA]</scope>
    <source>
        <strain evidence="3">cv. Nipponbare</strain>
    </source>
</reference>
<gene>
    <name evidence="2" type="ordered locus">Os03g0375000</name>
    <name evidence="2" type="ORF">OSNPB_030375000</name>
</gene>
<reference evidence="2 3" key="3">
    <citation type="journal article" date="2013" name="Rice">
        <title>Improvement of the Oryza sativa Nipponbare reference genome using next generation sequence and optical map data.</title>
        <authorList>
            <person name="Kawahara Y."/>
            <person name="de la Bastide M."/>
            <person name="Hamilton J.P."/>
            <person name="Kanamori H."/>
            <person name="McCombie W.R."/>
            <person name="Ouyang S."/>
            <person name="Schwartz D.C."/>
            <person name="Tanaka T."/>
            <person name="Wu J."/>
            <person name="Zhou S."/>
            <person name="Childs K.L."/>
            <person name="Davidson R.M."/>
            <person name="Lin H."/>
            <person name="Quesada-Ocampo L."/>
            <person name="Vaillancourt B."/>
            <person name="Sakai H."/>
            <person name="Lee S.S."/>
            <person name="Kim J."/>
            <person name="Numa H."/>
            <person name="Itoh T."/>
            <person name="Buell C.R."/>
            <person name="Matsumoto T."/>
        </authorList>
    </citation>
    <scope>NUCLEOTIDE SEQUENCE [LARGE SCALE GENOMIC DNA]</scope>
    <source>
        <strain evidence="3">cv. Nipponbare</strain>
    </source>
</reference>
<organism evidence="2 3">
    <name type="scientific">Oryza sativa subsp. japonica</name>
    <name type="common">Rice</name>
    <dbReference type="NCBI Taxonomy" id="39947"/>
    <lineage>
        <taxon>Eukaryota</taxon>
        <taxon>Viridiplantae</taxon>
        <taxon>Streptophyta</taxon>
        <taxon>Embryophyta</taxon>
        <taxon>Tracheophyta</taxon>
        <taxon>Spermatophyta</taxon>
        <taxon>Magnoliopsida</taxon>
        <taxon>Liliopsida</taxon>
        <taxon>Poales</taxon>
        <taxon>Poaceae</taxon>
        <taxon>BOP clade</taxon>
        <taxon>Oryzoideae</taxon>
        <taxon>Oryzeae</taxon>
        <taxon>Oryzinae</taxon>
        <taxon>Oryza</taxon>
        <taxon>Oryza sativa</taxon>
    </lineage>
</organism>
<dbReference type="Proteomes" id="UP000059680">
    <property type="component" value="Chromosome 3"/>
</dbReference>
<protein>
    <submittedName>
        <fullName evidence="2">Os03g0375000 protein</fullName>
    </submittedName>
</protein>